<dbReference type="PANTHER" id="PTHR30007">
    <property type="entry name" value="PHP DOMAIN PROTEIN"/>
    <property type="match status" value="1"/>
</dbReference>
<evidence type="ECO:0000313" key="2">
    <source>
        <dbReference type="EMBL" id="MBR7825954.1"/>
    </source>
</evidence>
<protein>
    <submittedName>
        <fullName evidence="2">Transposase</fullName>
    </submittedName>
</protein>
<evidence type="ECO:0000259" key="1">
    <source>
        <dbReference type="Pfam" id="PF13586"/>
    </source>
</evidence>
<proteinExistence type="predicted"/>
<comment type="caution">
    <text evidence="2">The sequence shown here is derived from an EMBL/GenBank/DDBJ whole genome shotgun (WGS) entry which is preliminary data.</text>
</comment>
<feature type="domain" description="Transposase DDE" evidence="1">
    <location>
        <begin position="26"/>
        <end position="106"/>
    </location>
</feature>
<dbReference type="EMBL" id="JAGSOH010000011">
    <property type="protein sequence ID" value="MBR7825954.1"/>
    <property type="molecule type" value="Genomic_DNA"/>
</dbReference>
<accession>A0A941EBF4</accession>
<dbReference type="PANTHER" id="PTHR30007:SF1">
    <property type="entry name" value="BLR1914 PROTEIN"/>
    <property type="match status" value="1"/>
</dbReference>
<dbReference type="Proteomes" id="UP000676325">
    <property type="component" value="Unassembled WGS sequence"/>
</dbReference>
<dbReference type="AlphaFoldDB" id="A0A941EBF4"/>
<reference evidence="2" key="1">
    <citation type="submission" date="2021-04" db="EMBL/GenBank/DDBJ databases">
        <title>Genome based classification of Actinospica acidithermotolerans sp. nov., an actinobacterium isolated from an Indonesian hot spring.</title>
        <authorList>
            <person name="Kusuma A.B."/>
            <person name="Putra K.E."/>
            <person name="Nafisah S."/>
            <person name="Loh J."/>
            <person name="Nouioui I."/>
            <person name="Goodfellow M."/>
        </authorList>
    </citation>
    <scope>NUCLEOTIDE SEQUENCE</scope>
    <source>
        <strain evidence="2">MGRD01-02</strain>
    </source>
</reference>
<organism evidence="2 3">
    <name type="scientific">Actinospica acidithermotolerans</name>
    <dbReference type="NCBI Taxonomy" id="2828514"/>
    <lineage>
        <taxon>Bacteria</taxon>
        <taxon>Bacillati</taxon>
        <taxon>Actinomycetota</taxon>
        <taxon>Actinomycetes</taxon>
        <taxon>Catenulisporales</taxon>
        <taxon>Actinospicaceae</taxon>
        <taxon>Actinospica</taxon>
    </lineage>
</organism>
<sequence length="112" mass="13178">MFALLDAIPRVRGRGRGRPRSKPKTVYADRAYEFPVFRRRMRRRGIQPKIAKRGAPHGSGLGKVRYVVERTFAWLHGMRRLRIRYERRADIHEAFLNLGVCVIALRHVIRLC</sequence>
<name>A0A941EBF4_9ACTN</name>
<dbReference type="Pfam" id="PF13586">
    <property type="entry name" value="DDE_Tnp_1_2"/>
    <property type="match status" value="1"/>
</dbReference>
<gene>
    <name evidence="2" type="ORF">KDK95_06515</name>
</gene>
<keyword evidence="3" id="KW-1185">Reference proteome</keyword>
<dbReference type="InterPro" id="IPR025668">
    <property type="entry name" value="Tnp_DDE_dom"/>
</dbReference>
<evidence type="ECO:0000313" key="3">
    <source>
        <dbReference type="Proteomes" id="UP000676325"/>
    </source>
</evidence>